<dbReference type="SUPFAM" id="SSF52833">
    <property type="entry name" value="Thioredoxin-like"/>
    <property type="match status" value="1"/>
</dbReference>
<sequence>MRHSLISFLSPFKLAVILGGIGIGAAIGISPIATAEAADSFSGDAPLQLRVVKPAVCPQIATEKQAKGLLTRLMPAAEFLSFEPFPLDDAKSVCLLEVEMFADRNNKQTRGFVYVLPDGKQFLNGPLMDKRSRMMVIDNSNSPASIPEASALSNNDTESGVAASSSLLPNEGRESLAVSGYSPISTPPKNSTPQIAQDASGSLRESLLIKLEKLPHIQKGQPNGRDVYVLFDPQCKYCHKLYDQYESVAQRLNLRFNWIPMFLNEQSWAMSAFLLKTAKRSPGEASVLFDKMMQTKWSAIEDAEQISGLSPEDYEYAKPSAMAFYELSKNDPTIGTPLVVFRTPKGSVDVISGVPNDMDWLPFVNVVKVDDSPSQPGK</sequence>
<protein>
    <submittedName>
        <fullName evidence="3">Disulfide isomerase/thiol-disulfide oxidase</fullName>
    </submittedName>
</protein>
<reference evidence="3 4" key="1">
    <citation type="submission" date="2018-06" db="EMBL/GenBank/DDBJ databases">
        <authorList>
            <consortium name="Pathogen Informatics"/>
            <person name="Doyle S."/>
        </authorList>
    </citation>
    <scope>NUCLEOTIDE SEQUENCE [LARGE SCALE GENOMIC DNA]</scope>
    <source>
        <strain evidence="3 4">NCTC11842</strain>
    </source>
</reference>
<dbReference type="EMBL" id="UAUF01000002">
    <property type="protein sequence ID" value="SPY99963.1"/>
    <property type="molecule type" value="Genomic_DNA"/>
</dbReference>
<dbReference type="Proteomes" id="UP000638986">
    <property type="component" value="Unassembled WGS sequence"/>
</dbReference>
<keyword evidence="3" id="KW-0413">Isomerase</keyword>
<name>A0A2X2BY94_PSELU</name>
<accession>A0A2X2BY94</accession>
<dbReference type="Gene3D" id="3.40.30.10">
    <property type="entry name" value="Glutaredoxin"/>
    <property type="match status" value="1"/>
</dbReference>
<dbReference type="Proteomes" id="UP000250443">
    <property type="component" value="Unassembled WGS sequence"/>
</dbReference>
<evidence type="ECO:0000313" key="5">
    <source>
        <dbReference type="Proteomes" id="UP000638986"/>
    </source>
</evidence>
<dbReference type="InterPro" id="IPR036249">
    <property type="entry name" value="Thioredoxin-like_sf"/>
</dbReference>
<gene>
    <name evidence="2" type="ORF">I5Q09_19820</name>
    <name evidence="3" type="ORF">NCTC11842_00108</name>
</gene>
<dbReference type="GO" id="GO:0016853">
    <property type="term" value="F:isomerase activity"/>
    <property type="evidence" value="ECO:0007669"/>
    <property type="project" value="UniProtKB-KW"/>
</dbReference>
<evidence type="ECO:0000313" key="4">
    <source>
        <dbReference type="Proteomes" id="UP000250443"/>
    </source>
</evidence>
<feature type="region of interest" description="Disordered" evidence="1">
    <location>
        <begin position="147"/>
        <end position="166"/>
    </location>
</feature>
<proteinExistence type="predicted"/>
<evidence type="ECO:0000313" key="2">
    <source>
        <dbReference type="EMBL" id="MBH3440935.1"/>
    </source>
</evidence>
<evidence type="ECO:0000313" key="3">
    <source>
        <dbReference type="EMBL" id="SPY99963.1"/>
    </source>
</evidence>
<feature type="compositionally biased region" description="Polar residues" evidence="1">
    <location>
        <begin position="151"/>
        <end position="166"/>
    </location>
</feature>
<evidence type="ECO:0000256" key="1">
    <source>
        <dbReference type="SAM" id="MobiDB-lite"/>
    </source>
</evidence>
<dbReference type="RefSeq" id="WP_112297445.1">
    <property type="nucleotide sequence ID" value="NZ_JAAMQY010000010.1"/>
</dbReference>
<dbReference type="EMBL" id="JADTXM010000015">
    <property type="protein sequence ID" value="MBH3440935.1"/>
    <property type="molecule type" value="Genomic_DNA"/>
</dbReference>
<reference evidence="2 5" key="2">
    <citation type="submission" date="2020-11" db="EMBL/GenBank/DDBJ databases">
        <title>Enhanced detection system for hospital associated transmission using whole genome sequencing surveillance.</title>
        <authorList>
            <person name="Harrison L.H."/>
            <person name="Van Tyne D."/>
            <person name="Marsh J.W."/>
            <person name="Griffith M.P."/>
            <person name="Snyder D.J."/>
            <person name="Cooper V.S."/>
            <person name="Mustapha M."/>
        </authorList>
    </citation>
    <scope>NUCLEOTIDE SEQUENCE [LARGE SCALE GENOMIC DNA]</scope>
    <source>
        <strain evidence="2 5">PSB00013</strain>
    </source>
</reference>
<organism evidence="3 4">
    <name type="scientific">Pseudomonas luteola</name>
    <dbReference type="NCBI Taxonomy" id="47886"/>
    <lineage>
        <taxon>Bacteria</taxon>
        <taxon>Pseudomonadati</taxon>
        <taxon>Pseudomonadota</taxon>
        <taxon>Gammaproteobacteria</taxon>
        <taxon>Pseudomonadales</taxon>
        <taxon>Pseudomonadaceae</taxon>
        <taxon>Pseudomonas</taxon>
    </lineage>
</organism>
<dbReference type="AlphaFoldDB" id="A0A2X2BY94"/>